<proteinExistence type="predicted"/>
<organism evidence="9 10">
    <name type="scientific">Peribacillus loiseleuriae</name>
    <dbReference type="NCBI Taxonomy" id="1679170"/>
    <lineage>
        <taxon>Bacteria</taxon>
        <taxon>Bacillati</taxon>
        <taxon>Bacillota</taxon>
        <taxon>Bacilli</taxon>
        <taxon>Bacillales</taxon>
        <taxon>Bacillaceae</taxon>
        <taxon>Peribacillus</taxon>
    </lineage>
</organism>
<sequence>MSNVVLKDVHKQYQDTHVLSGIDMNIEDGEFVTLLGPSGCGKSTILRILSGLTDATGGNVMIDGKDMKKVPPKNRQVGMVFQSYALFPNMTVYENVAFGLKMRKEPAKEVAEQVEKMINLVGLQEKKEAYPHELSGGQQQRVALARSLVVRPKVLLLDEPLSALDAQIRKHLQVELRTIQRELKMTMILVTHDQEEAMTVSDRIFVMNQGGIAQEGTPSEIYTQPKTEFVANFIGRYNVFSKEQLGKLIGKNAVVSADKYAIRPESIHLQPQPSAYKLHAIAGDSIMNGNVIRTIFHADNKQFTTEQLHHQASAFEKGVEYPLFVASEDVIALS</sequence>
<evidence type="ECO:0000259" key="8">
    <source>
        <dbReference type="PROSITE" id="PS50893"/>
    </source>
</evidence>
<feature type="domain" description="ABC transporter" evidence="8">
    <location>
        <begin position="4"/>
        <end position="234"/>
    </location>
</feature>
<keyword evidence="1" id="KW-0813">Transport</keyword>
<comment type="subunit">
    <text evidence="5">The complex is composed of two ATP-binding proteins (OpuCA), two transmembrane proteins (OpuCB and OpuCD) and a solute-binding protein (OpuCC).</text>
</comment>
<keyword evidence="10" id="KW-1185">Reference proteome</keyword>
<evidence type="ECO:0000256" key="6">
    <source>
        <dbReference type="ARBA" id="ARBA00066388"/>
    </source>
</evidence>
<evidence type="ECO:0000256" key="3">
    <source>
        <dbReference type="ARBA" id="ARBA00022840"/>
    </source>
</evidence>
<dbReference type="FunFam" id="3.40.50.300:FF:000425">
    <property type="entry name" value="Probable ABC transporter, ATP-binding subunit"/>
    <property type="match status" value="1"/>
</dbReference>
<dbReference type="Proteomes" id="UP000037146">
    <property type="component" value="Unassembled WGS sequence"/>
</dbReference>
<evidence type="ECO:0000256" key="2">
    <source>
        <dbReference type="ARBA" id="ARBA00022741"/>
    </source>
</evidence>
<evidence type="ECO:0000313" key="10">
    <source>
        <dbReference type="Proteomes" id="UP000037146"/>
    </source>
</evidence>
<dbReference type="InterPro" id="IPR027417">
    <property type="entry name" value="P-loop_NTPase"/>
</dbReference>
<dbReference type="InterPro" id="IPR003439">
    <property type="entry name" value="ABC_transporter-like_ATP-bd"/>
</dbReference>
<dbReference type="SUPFAM" id="SSF52540">
    <property type="entry name" value="P-loop containing nucleoside triphosphate hydrolases"/>
    <property type="match status" value="1"/>
</dbReference>
<dbReference type="PATRIC" id="fig|1679170.3.peg.382"/>
<dbReference type="GO" id="GO:0005524">
    <property type="term" value="F:ATP binding"/>
    <property type="evidence" value="ECO:0007669"/>
    <property type="project" value="UniProtKB-KW"/>
</dbReference>
<evidence type="ECO:0000256" key="1">
    <source>
        <dbReference type="ARBA" id="ARBA00022448"/>
    </source>
</evidence>
<dbReference type="Pfam" id="PF00005">
    <property type="entry name" value="ABC_tran"/>
    <property type="match status" value="1"/>
</dbReference>
<dbReference type="Gene3D" id="3.40.50.300">
    <property type="entry name" value="P-loop containing nucleotide triphosphate hydrolases"/>
    <property type="match status" value="1"/>
</dbReference>
<comment type="catalytic activity">
    <reaction evidence="4">
        <text>a quaternary ammonium(out) + ATP + H2O = a quaternary ammonium(in) + ADP + phosphate + H(+)</text>
        <dbReference type="Rhea" id="RHEA:11036"/>
        <dbReference type="ChEBI" id="CHEBI:15377"/>
        <dbReference type="ChEBI" id="CHEBI:15378"/>
        <dbReference type="ChEBI" id="CHEBI:30616"/>
        <dbReference type="ChEBI" id="CHEBI:35267"/>
        <dbReference type="ChEBI" id="CHEBI:43474"/>
        <dbReference type="ChEBI" id="CHEBI:456216"/>
        <dbReference type="EC" id="7.6.2.9"/>
    </reaction>
</comment>
<accession>A0A0K9GPA5</accession>
<dbReference type="PROSITE" id="PS00211">
    <property type="entry name" value="ABC_TRANSPORTER_1"/>
    <property type="match status" value="1"/>
</dbReference>
<dbReference type="EMBL" id="LFZW01000001">
    <property type="protein sequence ID" value="KMY48431.1"/>
    <property type="molecule type" value="Genomic_DNA"/>
</dbReference>
<comment type="caution">
    <text evidence="9">The sequence shown here is derived from an EMBL/GenBank/DDBJ whole genome shotgun (WGS) entry which is preliminary data.</text>
</comment>
<keyword evidence="3 9" id="KW-0067">ATP-binding</keyword>
<evidence type="ECO:0000256" key="5">
    <source>
        <dbReference type="ARBA" id="ARBA00063934"/>
    </source>
</evidence>
<dbReference type="PANTHER" id="PTHR42781">
    <property type="entry name" value="SPERMIDINE/PUTRESCINE IMPORT ATP-BINDING PROTEIN POTA"/>
    <property type="match status" value="1"/>
</dbReference>
<dbReference type="SMART" id="SM00382">
    <property type="entry name" value="AAA"/>
    <property type="match status" value="1"/>
</dbReference>
<dbReference type="PANTHER" id="PTHR42781:SF9">
    <property type="entry name" value="AMINO ACID ABC TRANSPORTER, ATP-BINDING PROTEIN-RELATED"/>
    <property type="match status" value="1"/>
</dbReference>
<evidence type="ECO:0000313" key="9">
    <source>
        <dbReference type="EMBL" id="KMY48431.1"/>
    </source>
</evidence>
<dbReference type="EC" id="7.6.2.9" evidence="6"/>
<dbReference type="InterPro" id="IPR017871">
    <property type="entry name" value="ABC_transporter-like_CS"/>
</dbReference>
<evidence type="ECO:0000256" key="7">
    <source>
        <dbReference type="ARBA" id="ARBA00070305"/>
    </source>
</evidence>
<evidence type="ECO:0000256" key="4">
    <source>
        <dbReference type="ARBA" id="ARBA00052482"/>
    </source>
</evidence>
<dbReference type="STRING" id="1679170.AC625_01975"/>
<reference evidence="10" key="1">
    <citation type="submission" date="2015-07" db="EMBL/GenBank/DDBJ databases">
        <title>Genome sequencing project for genomic taxonomy and phylogenomics of Bacillus-like bacteria.</title>
        <authorList>
            <person name="Liu B."/>
            <person name="Wang J."/>
            <person name="Zhu Y."/>
            <person name="Liu G."/>
            <person name="Chen Q."/>
            <person name="Chen Z."/>
            <person name="Lan J."/>
            <person name="Che J."/>
            <person name="Ge C."/>
            <person name="Shi H."/>
            <person name="Pan Z."/>
            <person name="Liu X."/>
        </authorList>
    </citation>
    <scope>NUCLEOTIDE SEQUENCE [LARGE SCALE GENOMIC DNA]</scope>
    <source>
        <strain evidence="10">FJAT-27997</strain>
    </source>
</reference>
<dbReference type="GO" id="GO:0015418">
    <property type="term" value="F:ABC-type quaternary ammonium compound transporting activity"/>
    <property type="evidence" value="ECO:0007669"/>
    <property type="project" value="UniProtKB-EC"/>
</dbReference>
<dbReference type="RefSeq" id="WP_049679754.1">
    <property type="nucleotide sequence ID" value="NZ_LFZW01000001.1"/>
</dbReference>
<name>A0A0K9GPA5_9BACI</name>
<dbReference type="OrthoDB" id="9790614at2"/>
<dbReference type="PROSITE" id="PS50893">
    <property type="entry name" value="ABC_TRANSPORTER_2"/>
    <property type="match status" value="1"/>
</dbReference>
<protein>
    <recommendedName>
        <fullName evidence="7">Carnitine transport ATP-binding protein OpuCA</fullName>
        <ecNumber evidence="6">7.6.2.9</ecNumber>
    </recommendedName>
</protein>
<dbReference type="GO" id="GO:0016887">
    <property type="term" value="F:ATP hydrolysis activity"/>
    <property type="evidence" value="ECO:0007669"/>
    <property type="project" value="InterPro"/>
</dbReference>
<dbReference type="InterPro" id="IPR050093">
    <property type="entry name" value="ABC_SmlMolc_Importer"/>
</dbReference>
<gene>
    <name evidence="9" type="ORF">AC625_01975</name>
</gene>
<dbReference type="InterPro" id="IPR003593">
    <property type="entry name" value="AAA+_ATPase"/>
</dbReference>
<keyword evidence="2" id="KW-0547">Nucleotide-binding</keyword>
<dbReference type="AlphaFoldDB" id="A0A0K9GPA5"/>